<sequence>MGVKMPSLFLALLASAAAAPATKGRPRATEPPSPPATPPKIRYVVTEEKQTNVATTKGGARAPACPLGDVCTTGPCLITDGGSCATSPDFPNDYPNLRRGLHHLRPEGCTCRRSGWT</sequence>
<protein>
    <submittedName>
        <fullName evidence="3">Uncharacterized protein</fullName>
    </submittedName>
</protein>
<feature type="region of interest" description="Disordered" evidence="1">
    <location>
        <begin position="19"/>
        <end position="41"/>
    </location>
</feature>
<feature type="signal peptide" evidence="2">
    <location>
        <begin position="1"/>
        <end position="24"/>
    </location>
</feature>
<evidence type="ECO:0000256" key="1">
    <source>
        <dbReference type="SAM" id="MobiDB-lite"/>
    </source>
</evidence>
<dbReference type="AlphaFoldDB" id="A0A6V2XPR5"/>
<accession>A0A6V2XPR5</accession>
<feature type="chain" id="PRO_5036192658" evidence="2">
    <location>
        <begin position="25"/>
        <end position="117"/>
    </location>
</feature>
<gene>
    <name evidence="3" type="ORF">EHUX00137_LOCUS43123</name>
    <name evidence="4" type="ORF">EHUX00137_LOCUS43124</name>
    <name evidence="5" type="ORF">EHUX00137_LOCUS43129</name>
</gene>
<dbReference type="EMBL" id="HBIR01055389">
    <property type="protein sequence ID" value="CAE0592206.1"/>
    <property type="molecule type" value="Transcribed_RNA"/>
</dbReference>
<organism evidence="3">
    <name type="scientific">Emiliania huxleyi</name>
    <name type="common">Coccolithophore</name>
    <name type="synonym">Pontosphaera huxleyi</name>
    <dbReference type="NCBI Taxonomy" id="2903"/>
    <lineage>
        <taxon>Eukaryota</taxon>
        <taxon>Haptista</taxon>
        <taxon>Haptophyta</taxon>
        <taxon>Prymnesiophyceae</taxon>
        <taxon>Isochrysidales</taxon>
        <taxon>Noelaerhabdaceae</taxon>
        <taxon>Emiliania</taxon>
    </lineage>
</organism>
<name>A0A6V2XPR5_EMIHU</name>
<reference evidence="3" key="1">
    <citation type="submission" date="2021-01" db="EMBL/GenBank/DDBJ databases">
        <authorList>
            <person name="Corre E."/>
            <person name="Pelletier E."/>
            <person name="Niang G."/>
            <person name="Scheremetjew M."/>
            <person name="Finn R."/>
            <person name="Kale V."/>
            <person name="Holt S."/>
            <person name="Cochrane G."/>
            <person name="Meng A."/>
            <person name="Brown T."/>
            <person name="Cohen L."/>
        </authorList>
    </citation>
    <scope>NUCLEOTIDE SEQUENCE</scope>
    <source>
        <strain evidence="3">379</strain>
    </source>
</reference>
<evidence type="ECO:0000313" key="5">
    <source>
        <dbReference type="EMBL" id="CAE0592216.1"/>
    </source>
</evidence>
<evidence type="ECO:0000313" key="3">
    <source>
        <dbReference type="EMBL" id="CAE0592206.1"/>
    </source>
</evidence>
<keyword evidence="2" id="KW-0732">Signal</keyword>
<evidence type="ECO:0000256" key="2">
    <source>
        <dbReference type="SAM" id="SignalP"/>
    </source>
</evidence>
<evidence type="ECO:0000313" key="4">
    <source>
        <dbReference type="EMBL" id="CAE0592208.1"/>
    </source>
</evidence>
<feature type="compositionally biased region" description="Pro residues" evidence="1">
    <location>
        <begin position="29"/>
        <end position="38"/>
    </location>
</feature>
<proteinExistence type="predicted"/>
<dbReference type="EMBL" id="HBIR01055390">
    <property type="protein sequence ID" value="CAE0592208.1"/>
    <property type="molecule type" value="Transcribed_RNA"/>
</dbReference>
<dbReference type="EMBL" id="HBIR01055397">
    <property type="protein sequence ID" value="CAE0592216.1"/>
    <property type="molecule type" value="Transcribed_RNA"/>
</dbReference>